<dbReference type="EMBL" id="CP038636">
    <property type="protein sequence ID" value="QBY55533.1"/>
    <property type="molecule type" value="Genomic_DNA"/>
</dbReference>
<evidence type="ECO:0000313" key="2">
    <source>
        <dbReference type="Proteomes" id="UP000295294"/>
    </source>
</evidence>
<dbReference type="AlphaFoldDB" id="A0A4P7LPB0"/>
<gene>
    <name evidence="1" type="ORF">E0W60_31470</name>
</gene>
<reference evidence="1 2" key="1">
    <citation type="submission" date="2019-03" db="EMBL/GenBank/DDBJ databases">
        <title>Efficiently degradation of phenoxyalkanoic acid herbicides by Cupriavidus oxalaticus strain X32.</title>
        <authorList>
            <person name="Sheng X."/>
        </authorList>
    </citation>
    <scope>NUCLEOTIDE SEQUENCE [LARGE SCALE GENOMIC DNA]</scope>
    <source>
        <strain evidence="1 2">X32</strain>
        <plasmid evidence="1 2">unnamed1</plasmid>
    </source>
</reference>
<dbReference type="KEGG" id="cox:E0W60_31470"/>
<keyword evidence="1" id="KW-0614">Plasmid</keyword>
<dbReference type="Proteomes" id="UP000295294">
    <property type="component" value="Plasmid unnamed1"/>
</dbReference>
<accession>A0A4P7LPB0</accession>
<organism evidence="1 2">
    <name type="scientific">Cupriavidus oxalaticus</name>
    <dbReference type="NCBI Taxonomy" id="96344"/>
    <lineage>
        <taxon>Bacteria</taxon>
        <taxon>Pseudomonadati</taxon>
        <taxon>Pseudomonadota</taxon>
        <taxon>Betaproteobacteria</taxon>
        <taxon>Burkholderiales</taxon>
        <taxon>Burkholderiaceae</taxon>
        <taxon>Cupriavidus</taxon>
    </lineage>
</organism>
<proteinExistence type="predicted"/>
<dbReference type="RefSeq" id="WP_135706773.1">
    <property type="nucleotide sequence ID" value="NZ_CP038636.1"/>
</dbReference>
<protein>
    <submittedName>
        <fullName evidence="1">Uncharacterized protein</fullName>
    </submittedName>
</protein>
<geneLocation type="plasmid" evidence="1">
    <name>unnamed1</name>
</geneLocation>
<name>A0A4P7LPB0_9BURK</name>
<sequence length="126" mass="14360">MPQLVEHIDAIARQVGRDVLYLTFFEDSAEVSVRADWEENASRKEVVGCLDANGYAWKKCGEIASDDWMVMGYRGSIYIDTAYDREDPVYLKLEHFLENPDGTLRLSKMRFWALSIGLGNGSPCQF</sequence>
<evidence type="ECO:0000313" key="1">
    <source>
        <dbReference type="EMBL" id="QBY55533.1"/>
    </source>
</evidence>
<dbReference type="OrthoDB" id="6708558at2"/>